<dbReference type="Pfam" id="PF07690">
    <property type="entry name" value="MFS_1"/>
    <property type="match status" value="1"/>
</dbReference>
<dbReference type="InterPro" id="IPR020846">
    <property type="entry name" value="MFS_dom"/>
</dbReference>
<dbReference type="GO" id="GO:0022857">
    <property type="term" value="F:transmembrane transporter activity"/>
    <property type="evidence" value="ECO:0007669"/>
    <property type="project" value="InterPro"/>
</dbReference>
<feature type="transmembrane region" description="Helical" evidence="1">
    <location>
        <begin position="225"/>
        <end position="250"/>
    </location>
</feature>
<evidence type="ECO:0000259" key="2">
    <source>
        <dbReference type="PROSITE" id="PS50850"/>
    </source>
</evidence>
<name>A0A650CIB9_SULOH</name>
<feature type="transmembrane region" description="Helical" evidence="1">
    <location>
        <begin position="352"/>
        <end position="375"/>
    </location>
</feature>
<dbReference type="Gene3D" id="1.20.1250.20">
    <property type="entry name" value="MFS general substrate transporter like domains"/>
    <property type="match status" value="1"/>
</dbReference>
<dbReference type="AlphaFoldDB" id="A0A650CIB9"/>
<keyword evidence="4" id="KW-1185">Reference proteome</keyword>
<evidence type="ECO:0000313" key="3">
    <source>
        <dbReference type="EMBL" id="QGR17560.1"/>
    </source>
</evidence>
<feature type="transmembrane region" description="Helical" evidence="1">
    <location>
        <begin position="287"/>
        <end position="306"/>
    </location>
</feature>
<feature type="transmembrane region" description="Helical" evidence="1">
    <location>
        <begin position="99"/>
        <end position="117"/>
    </location>
</feature>
<dbReference type="PROSITE" id="PS50850">
    <property type="entry name" value="MFS"/>
    <property type="match status" value="1"/>
</dbReference>
<gene>
    <name evidence="3" type="ORF">D1869_10440</name>
</gene>
<proteinExistence type="predicted"/>
<feature type="domain" description="Major facilitator superfamily (MFS) profile" evidence="2">
    <location>
        <begin position="33"/>
        <end position="405"/>
    </location>
</feature>
<dbReference type="OrthoDB" id="371889at2157"/>
<feature type="transmembrane region" description="Helical" evidence="1">
    <location>
        <begin position="256"/>
        <end position="275"/>
    </location>
</feature>
<dbReference type="CDD" id="cd06174">
    <property type="entry name" value="MFS"/>
    <property type="match status" value="1"/>
</dbReference>
<keyword evidence="1" id="KW-0472">Membrane</keyword>
<dbReference type="InterPro" id="IPR011701">
    <property type="entry name" value="MFS"/>
</dbReference>
<dbReference type="PANTHER" id="PTHR23531:SF1">
    <property type="entry name" value="QUINOLENE RESISTANCE PROTEIN NORA"/>
    <property type="match status" value="1"/>
</dbReference>
<accession>A0A650CIB9</accession>
<feature type="transmembrane region" description="Helical" evidence="1">
    <location>
        <begin position="27"/>
        <end position="46"/>
    </location>
</feature>
<evidence type="ECO:0000256" key="1">
    <source>
        <dbReference type="SAM" id="Phobius"/>
    </source>
</evidence>
<keyword evidence="1" id="KW-1133">Transmembrane helix</keyword>
<dbReference type="KEGG" id="soh:D1869_10440"/>
<organism evidence="3 4">
    <name type="scientific">Sulfurisphaera ohwakuensis</name>
    <dbReference type="NCBI Taxonomy" id="69656"/>
    <lineage>
        <taxon>Archaea</taxon>
        <taxon>Thermoproteota</taxon>
        <taxon>Thermoprotei</taxon>
        <taxon>Sulfolobales</taxon>
        <taxon>Sulfolobaceae</taxon>
        <taxon>Sulfurisphaera</taxon>
    </lineage>
</organism>
<feature type="transmembrane region" description="Helical" evidence="1">
    <location>
        <begin position="159"/>
        <end position="178"/>
    </location>
</feature>
<keyword evidence="1" id="KW-0812">Transmembrane</keyword>
<reference evidence="3 4" key="1">
    <citation type="submission" date="2019-10" db="EMBL/GenBank/DDBJ databases">
        <title>Genome Sequences from Six Type Strain Members of the Archaeal Family Sulfolobaceae: Acidianus ambivalens, Acidianus infernus, Metallosphaera prunae, Stygiolobus azoricus, Sulfolobus metallicus, and Sulfurisphaera ohwakuensis.</title>
        <authorList>
            <person name="Counts J.A."/>
            <person name="Kelly R.M."/>
        </authorList>
    </citation>
    <scope>NUCLEOTIDE SEQUENCE [LARGE SCALE GENOMIC DNA]</scope>
    <source>
        <strain evidence="3 4">TA-1</strain>
    </source>
</reference>
<dbReference type="PANTHER" id="PTHR23531">
    <property type="entry name" value="QUINOLENE RESISTANCE PROTEIN NORA"/>
    <property type="match status" value="1"/>
</dbReference>
<dbReference type="InterPro" id="IPR052714">
    <property type="entry name" value="MFS_Exporter"/>
</dbReference>
<feature type="transmembrane region" description="Helical" evidence="1">
    <location>
        <begin position="123"/>
        <end position="147"/>
    </location>
</feature>
<dbReference type="Proteomes" id="UP000427373">
    <property type="component" value="Chromosome"/>
</dbReference>
<feature type="transmembrane region" description="Helical" evidence="1">
    <location>
        <begin position="381"/>
        <end position="399"/>
    </location>
</feature>
<feature type="transmembrane region" description="Helical" evidence="1">
    <location>
        <begin position="184"/>
        <end position="205"/>
    </location>
</feature>
<feature type="transmembrane region" description="Helical" evidence="1">
    <location>
        <begin position="69"/>
        <end position="87"/>
    </location>
</feature>
<dbReference type="EMBL" id="CP045484">
    <property type="protein sequence ID" value="QGR17560.1"/>
    <property type="molecule type" value="Genomic_DNA"/>
</dbReference>
<dbReference type="InterPro" id="IPR036259">
    <property type="entry name" value="MFS_trans_sf"/>
</dbReference>
<sequence length="415" mass="46853">MLLLEKLTITKLKYSEINYTFMQKKDITFLHALLIIIPLTIAIRASNNMLMTTIPLVTKYIFNFSESEIGIISALTSLFTFIGSGVINSRLKRDMRKKVFRVSGIVYAILLPIFYFASPITIWVLSALAGIVLGILMPNIITYAGLLKDRKQRERVLSIYTLALSASLVIGPAIESWILNYFSLLEVFLFFAPFSILSGIMSFFVDFPEERNDGKKTKVFENPGFITAVINILTYNIVFSILLAFAGIYAKSTFNISYSSVTLIFSAFFLTSFLSRLYLSIRPAERLWYYMSFAISITTLGLVFISVLPSNLVLFTVALLLLGIPHGITYPLSIISISRTFLPEERNEANSIFFAVMMLIGIITPTISGFVIEIIGFRTTLTLIIPIILSLLVLLRRYVKYVDNQIDRTHMNIAK</sequence>
<feature type="transmembrane region" description="Helical" evidence="1">
    <location>
        <begin position="312"/>
        <end position="332"/>
    </location>
</feature>
<protein>
    <submittedName>
        <fullName evidence="3">MFS transporter</fullName>
    </submittedName>
</protein>
<dbReference type="SUPFAM" id="SSF103473">
    <property type="entry name" value="MFS general substrate transporter"/>
    <property type="match status" value="1"/>
</dbReference>
<evidence type="ECO:0000313" key="4">
    <source>
        <dbReference type="Proteomes" id="UP000427373"/>
    </source>
</evidence>